<evidence type="ECO:0000313" key="1">
    <source>
        <dbReference type="EMBL" id="CAI9696414.1"/>
    </source>
</evidence>
<sequence>MRNEQRARRLPGGPGRSSASGASRGRKGRTERRDRAPPPSRRPIPAGPAPGRRGSTRASGAREHAGQRRAGRRQEPWALGRVSFSLKRTPSSNLPSSSPHAAPTAHRSSVA</sequence>
<protein>
    <submittedName>
        <fullName evidence="1">Uncharacterized protein</fullName>
    </submittedName>
</protein>
<dbReference type="EMBL" id="OX596100">
    <property type="protein sequence ID" value="CAI9696414.1"/>
    <property type="molecule type" value="Genomic_DNA"/>
</dbReference>
<gene>
    <name evidence="1" type="ORF">MRATA1EN3_LOCUS7627</name>
</gene>
<reference evidence="1" key="1">
    <citation type="submission" date="2023-05" db="EMBL/GenBank/DDBJ databases">
        <authorList>
            <consortium name="ELIXIR-Norway"/>
        </authorList>
    </citation>
    <scope>NUCLEOTIDE SEQUENCE</scope>
</reference>
<accession>A0ACB0E7M3</accession>
<name>A0ACB0E7M3_RANTA</name>
<dbReference type="Proteomes" id="UP001162501">
    <property type="component" value="Chromosome 16"/>
</dbReference>
<proteinExistence type="predicted"/>
<organism evidence="1 2">
    <name type="scientific">Rangifer tarandus platyrhynchus</name>
    <name type="common">Svalbard reindeer</name>
    <dbReference type="NCBI Taxonomy" id="3082113"/>
    <lineage>
        <taxon>Eukaryota</taxon>
        <taxon>Metazoa</taxon>
        <taxon>Chordata</taxon>
        <taxon>Craniata</taxon>
        <taxon>Vertebrata</taxon>
        <taxon>Euteleostomi</taxon>
        <taxon>Mammalia</taxon>
        <taxon>Eutheria</taxon>
        <taxon>Laurasiatheria</taxon>
        <taxon>Artiodactyla</taxon>
        <taxon>Ruminantia</taxon>
        <taxon>Pecora</taxon>
        <taxon>Cervidae</taxon>
        <taxon>Odocoileinae</taxon>
        <taxon>Rangifer</taxon>
    </lineage>
</organism>
<evidence type="ECO:0000313" key="2">
    <source>
        <dbReference type="Proteomes" id="UP001162501"/>
    </source>
</evidence>